<organism evidence="3 4">
    <name type="scientific">Allokutzneria albata</name>
    <name type="common">Kibdelosporangium albatum</name>
    <dbReference type="NCBI Taxonomy" id="211114"/>
    <lineage>
        <taxon>Bacteria</taxon>
        <taxon>Bacillati</taxon>
        <taxon>Actinomycetota</taxon>
        <taxon>Actinomycetes</taxon>
        <taxon>Pseudonocardiales</taxon>
        <taxon>Pseudonocardiaceae</taxon>
        <taxon>Allokutzneria</taxon>
    </lineage>
</organism>
<evidence type="ECO:0000313" key="4">
    <source>
        <dbReference type="Proteomes" id="UP000183376"/>
    </source>
</evidence>
<feature type="compositionally biased region" description="Basic and acidic residues" evidence="1">
    <location>
        <begin position="76"/>
        <end position="85"/>
    </location>
</feature>
<reference evidence="3 4" key="1">
    <citation type="submission" date="2016-10" db="EMBL/GenBank/DDBJ databases">
        <authorList>
            <person name="de Groot N.N."/>
        </authorList>
    </citation>
    <scope>NUCLEOTIDE SEQUENCE [LARGE SCALE GENOMIC DNA]</scope>
    <source>
        <strain evidence="3 4">DSM 44149</strain>
    </source>
</reference>
<dbReference type="AlphaFoldDB" id="A0A1G9YRA9"/>
<dbReference type="PANTHER" id="PTHR43662">
    <property type="match status" value="1"/>
</dbReference>
<dbReference type="Pfam" id="PF09362">
    <property type="entry name" value="DUF1996"/>
    <property type="match status" value="1"/>
</dbReference>
<dbReference type="OrthoDB" id="581239at2"/>
<evidence type="ECO:0000256" key="1">
    <source>
        <dbReference type="SAM" id="MobiDB-lite"/>
    </source>
</evidence>
<sequence length="340" mass="37149">MTRTRHRMPKPVRLLAIAASLLTVGGTVIGISVATAHEGEPVDRRNFIDITKVQGVVAEPPAGRNASRGTFTSECGRNENEHRNPDNFIVTPGVRNGAHHTHDYVGNLSTNADSTNGSLSRAGTTCRNGDKSTYFWPVLRQIGNNNARRGGQDSNNARRSDQGGARDGNVGTILTPSLVRLEFRGNPREKVTAMPRFLRTITGDAQAATNGDENARASWTCTDAPEKRTTKYPLCSTGGQVMRVMDFPSCWDGRNVDSQDHRSHLVFPGRNGNCPQGTQAVPQLRMTLTYDVAPRPTFAVDSFPEQEHNPITDHADFANVMPEQLMDRAVACINEGRNCT</sequence>
<protein>
    <recommendedName>
        <fullName evidence="2">DUF1996 domain-containing protein</fullName>
    </recommendedName>
</protein>
<dbReference type="STRING" id="211114.SAMN04489726_4995"/>
<evidence type="ECO:0000313" key="3">
    <source>
        <dbReference type="EMBL" id="SDN11590.1"/>
    </source>
</evidence>
<accession>A0A1G9YRA9</accession>
<gene>
    <name evidence="3" type="ORF">SAMN04489726_4995</name>
</gene>
<evidence type="ECO:0000259" key="2">
    <source>
        <dbReference type="Pfam" id="PF09362"/>
    </source>
</evidence>
<feature type="region of interest" description="Disordered" evidence="1">
    <location>
        <begin position="144"/>
        <end position="171"/>
    </location>
</feature>
<dbReference type="EMBL" id="LT629701">
    <property type="protein sequence ID" value="SDN11590.1"/>
    <property type="molecule type" value="Genomic_DNA"/>
</dbReference>
<name>A0A1G9YRA9_ALLAB</name>
<dbReference type="InterPro" id="IPR018535">
    <property type="entry name" value="DUF1996"/>
</dbReference>
<dbReference type="Proteomes" id="UP000183376">
    <property type="component" value="Chromosome I"/>
</dbReference>
<dbReference type="eggNOG" id="ENOG502Z890">
    <property type="taxonomic scope" value="Bacteria"/>
</dbReference>
<feature type="compositionally biased region" description="Polar residues" evidence="1">
    <location>
        <begin position="144"/>
        <end position="155"/>
    </location>
</feature>
<dbReference type="PANTHER" id="PTHR43662:SF3">
    <property type="entry name" value="DOMAIN PROTEIN, PUTATIVE (AFU_ORTHOLOGUE AFUA_6G11970)-RELATED"/>
    <property type="match status" value="1"/>
</dbReference>
<keyword evidence="4" id="KW-1185">Reference proteome</keyword>
<dbReference type="RefSeq" id="WP_030427542.1">
    <property type="nucleotide sequence ID" value="NZ_JOEF01000002.1"/>
</dbReference>
<feature type="domain" description="DUF1996" evidence="2">
    <location>
        <begin position="89"/>
        <end position="319"/>
    </location>
</feature>
<feature type="region of interest" description="Disordered" evidence="1">
    <location>
        <begin position="60"/>
        <end position="86"/>
    </location>
</feature>
<proteinExistence type="predicted"/>